<evidence type="ECO:0000259" key="13">
    <source>
        <dbReference type="PROSITE" id="PS50262"/>
    </source>
</evidence>
<dbReference type="CDD" id="cd15204">
    <property type="entry name" value="7tmA_prokineticin-R"/>
    <property type="match status" value="1"/>
</dbReference>
<evidence type="ECO:0000256" key="11">
    <source>
        <dbReference type="RuleBase" id="RU000688"/>
    </source>
</evidence>
<evidence type="ECO:0000256" key="8">
    <source>
        <dbReference type="ARBA" id="ARBA00023170"/>
    </source>
</evidence>
<feature type="domain" description="G-protein coupled receptors family 1 profile" evidence="13">
    <location>
        <begin position="103"/>
        <end position="362"/>
    </location>
</feature>
<feature type="transmembrane region" description="Helical" evidence="12">
    <location>
        <begin position="163"/>
        <end position="182"/>
    </location>
</feature>
<dbReference type="PRINTS" id="PR00237">
    <property type="entry name" value="GPCRRHODOPSN"/>
</dbReference>
<dbReference type="GO" id="GO:0008188">
    <property type="term" value="F:neuropeptide receptor activity"/>
    <property type="evidence" value="ECO:0007669"/>
    <property type="project" value="TreeGrafter"/>
</dbReference>
<keyword evidence="4 12" id="KW-1133">Transmembrane helix</keyword>
<gene>
    <name evidence="14" type="primary">PROKR2</name>
    <name evidence="14" type="ORF">BLAG_LOCUS7348</name>
</gene>
<dbReference type="Gene3D" id="1.20.1070.10">
    <property type="entry name" value="Rhodopsin 7-helix transmembrane proteins"/>
    <property type="match status" value="1"/>
</dbReference>
<dbReference type="PROSITE" id="PS50262">
    <property type="entry name" value="G_PROTEIN_RECEP_F1_2"/>
    <property type="match status" value="1"/>
</dbReference>
<dbReference type="AlphaFoldDB" id="A0A8K0E9T1"/>
<comment type="subcellular location">
    <subcellularLocation>
        <location evidence="1">Cell membrane</location>
        <topology evidence="1">Multi-pass membrane protein</topology>
    </subcellularLocation>
</comment>
<feature type="transmembrane region" description="Helical" evidence="12">
    <location>
        <begin position="343"/>
        <end position="365"/>
    </location>
</feature>
<evidence type="ECO:0000313" key="14">
    <source>
        <dbReference type="EMBL" id="CAH1244801.1"/>
    </source>
</evidence>
<dbReference type="FunFam" id="1.20.1070.10:FF:000069">
    <property type="entry name" value="Prokineticin receptor 2"/>
    <property type="match status" value="1"/>
</dbReference>
<evidence type="ECO:0000256" key="10">
    <source>
        <dbReference type="ARBA" id="ARBA00023224"/>
    </source>
</evidence>
<dbReference type="SUPFAM" id="SSF81321">
    <property type="entry name" value="Family A G protein-coupled receptor-like"/>
    <property type="match status" value="1"/>
</dbReference>
<name>A0A8K0E9T1_BRALA</name>
<evidence type="ECO:0000256" key="7">
    <source>
        <dbReference type="ARBA" id="ARBA00023157"/>
    </source>
</evidence>
<evidence type="ECO:0000256" key="1">
    <source>
        <dbReference type="ARBA" id="ARBA00004651"/>
    </source>
</evidence>
<dbReference type="PANTHER" id="PTHR24238">
    <property type="entry name" value="G-PROTEIN COUPLED RECEPTOR"/>
    <property type="match status" value="1"/>
</dbReference>
<feature type="transmembrane region" description="Helical" evidence="12">
    <location>
        <begin position="123"/>
        <end position="143"/>
    </location>
</feature>
<keyword evidence="9" id="KW-0325">Glycoprotein</keyword>
<accession>A0A8K0E9T1</accession>
<keyword evidence="10 11" id="KW-0807">Transducer</keyword>
<proteinExistence type="inferred from homology"/>
<keyword evidence="8 11" id="KW-0675">Receptor</keyword>
<keyword evidence="6 12" id="KW-0472">Membrane</keyword>
<dbReference type="InterPro" id="IPR000276">
    <property type="entry name" value="GPCR_Rhodpsn"/>
</dbReference>
<feature type="transmembrane region" description="Helical" evidence="12">
    <location>
        <begin position="252"/>
        <end position="276"/>
    </location>
</feature>
<feature type="transmembrane region" description="Helical" evidence="12">
    <location>
        <begin position="304"/>
        <end position="323"/>
    </location>
</feature>
<feature type="transmembrane region" description="Helical" evidence="12">
    <location>
        <begin position="203"/>
        <end position="222"/>
    </location>
</feature>
<evidence type="ECO:0000256" key="5">
    <source>
        <dbReference type="ARBA" id="ARBA00023040"/>
    </source>
</evidence>
<organism evidence="14 15">
    <name type="scientific">Branchiostoma lanceolatum</name>
    <name type="common">Common lancelet</name>
    <name type="synonym">Amphioxus lanceolatum</name>
    <dbReference type="NCBI Taxonomy" id="7740"/>
    <lineage>
        <taxon>Eukaryota</taxon>
        <taxon>Metazoa</taxon>
        <taxon>Chordata</taxon>
        <taxon>Cephalochordata</taxon>
        <taxon>Leptocardii</taxon>
        <taxon>Amphioxiformes</taxon>
        <taxon>Branchiostomatidae</taxon>
        <taxon>Branchiostoma</taxon>
    </lineage>
</organism>
<protein>
    <submittedName>
        <fullName evidence="14">PROKR2 protein</fullName>
    </submittedName>
</protein>
<dbReference type="PANTHER" id="PTHR24238:SF74">
    <property type="entry name" value="PROKINETICIN RECEPTOR 2"/>
    <property type="match status" value="1"/>
</dbReference>
<evidence type="ECO:0000256" key="2">
    <source>
        <dbReference type="ARBA" id="ARBA00022475"/>
    </source>
</evidence>
<keyword evidence="15" id="KW-1185">Reference proteome</keyword>
<evidence type="ECO:0000256" key="9">
    <source>
        <dbReference type="ARBA" id="ARBA00023180"/>
    </source>
</evidence>
<dbReference type="EMBL" id="OV696699">
    <property type="protein sequence ID" value="CAH1244801.1"/>
    <property type="molecule type" value="Genomic_DNA"/>
</dbReference>
<dbReference type="OrthoDB" id="10053194at2759"/>
<dbReference type="Pfam" id="PF00001">
    <property type="entry name" value="7tm_1"/>
    <property type="match status" value="1"/>
</dbReference>
<dbReference type="Proteomes" id="UP000838412">
    <property type="component" value="Chromosome 14"/>
</dbReference>
<evidence type="ECO:0000256" key="4">
    <source>
        <dbReference type="ARBA" id="ARBA00022989"/>
    </source>
</evidence>
<evidence type="ECO:0000313" key="15">
    <source>
        <dbReference type="Proteomes" id="UP000838412"/>
    </source>
</evidence>
<evidence type="ECO:0000256" key="6">
    <source>
        <dbReference type="ARBA" id="ARBA00023136"/>
    </source>
</evidence>
<keyword evidence="3 11" id="KW-0812">Transmembrane</keyword>
<keyword evidence="7" id="KW-1015">Disulfide bond</keyword>
<dbReference type="GO" id="GO:0005886">
    <property type="term" value="C:plasma membrane"/>
    <property type="evidence" value="ECO:0007669"/>
    <property type="project" value="UniProtKB-SubCell"/>
</dbReference>
<evidence type="ECO:0000256" key="3">
    <source>
        <dbReference type="ARBA" id="ARBA00022692"/>
    </source>
</evidence>
<dbReference type="InterPro" id="IPR017452">
    <property type="entry name" value="GPCR_Rhodpsn_7TM"/>
</dbReference>
<dbReference type="PROSITE" id="PS00237">
    <property type="entry name" value="G_PROTEIN_RECEP_F1_1"/>
    <property type="match status" value="1"/>
</dbReference>
<keyword evidence="2" id="KW-1003">Cell membrane</keyword>
<feature type="transmembrane region" description="Helical" evidence="12">
    <location>
        <begin position="87"/>
        <end position="111"/>
    </location>
</feature>
<evidence type="ECO:0000256" key="12">
    <source>
        <dbReference type="SAM" id="Phobius"/>
    </source>
</evidence>
<keyword evidence="5 11" id="KW-0297">G-protein coupled receptor</keyword>
<sequence length="417" mass="47049">MSVQSMSGREKGDSCVCLSCATVLADRKESPMDARTSGTVLLHVVAMDENVTEIDLSELYDDIYYMLEQEGHTKAHSAEHASITLRVILGLVYSLIIIICGIGNLLLVIVMGRYKKARTTTNLLIANLALSDFVVAVLCIPFDLDYYIINERAWNYGPHMCRLVNYVKMVSLYVSTDALLVIGVDRYMMILHPSRQRMGRKSAILVSVGVWVFSMLIAIPSAKFSKIQPYSNETQFFCGVVWDVQVETASKWYFGSMLVFQFILPVVIMAFCYLAVVWQVFHREPPGVVTDAHRSTLQRSKKKTLRLVAMLVMFVLCWAPYYICTAIRDFHDLLNNNPMNTNIFYAVEATAMGNSAINTCVYVAFNGNVIQYVTKFVQECFRTPKNNEGTMVTFRSRHAAEHATNVTTTEFPLSNTI</sequence>
<comment type="similarity">
    <text evidence="11">Belongs to the G-protein coupled receptor 1 family.</text>
</comment>
<reference evidence="14" key="1">
    <citation type="submission" date="2022-01" db="EMBL/GenBank/DDBJ databases">
        <authorList>
            <person name="Braso-Vives M."/>
        </authorList>
    </citation>
    <scope>NUCLEOTIDE SEQUENCE</scope>
</reference>